<dbReference type="AlphaFoldDB" id="A0A381MZ22"/>
<organism evidence="1">
    <name type="scientific">marine metagenome</name>
    <dbReference type="NCBI Taxonomy" id="408172"/>
    <lineage>
        <taxon>unclassified sequences</taxon>
        <taxon>metagenomes</taxon>
        <taxon>ecological metagenomes</taxon>
    </lineage>
</organism>
<accession>A0A381MZ22</accession>
<dbReference type="EMBL" id="UINC01000022">
    <property type="protein sequence ID" value="SUZ47566.1"/>
    <property type="molecule type" value="Genomic_DNA"/>
</dbReference>
<dbReference type="GO" id="GO:0020037">
    <property type="term" value="F:heme binding"/>
    <property type="evidence" value="ECO:0007669"/>
    <property type="project" value="InterPro"/>
</dbReference>
<sequence>MFLAVLVAAMPIGIDKLSHAQESDRVTGLIMSEGWELVQANCTECHSILLITQNSGNRAVWKSRIVWMQETQGLQELSEATENSILDYLANNYGQKASTRRAGLATNLLPENPYATDSQNGQ</sequence>
<protein>
    <recommendedName>
        <fullName evidence="2">Quinohemoprotein amine dehydrogenase alpha subunit haem binding domain-containing protein</fullName>
    </recommendedName>
</protein>
<reference evidence="1" key="1">
    <citation type="submission" date="2018-05" db="EMBL/GenBank/DDBJ databases">
        <authorList>
            <person name="Lanie J.A."/>
            <person name="Ng W.-L."/>
            <person name="Kazmierczak K.M."/>
            <person name="Andrzejewski T.M."/>
            <person name="Davidsen T.M."/>
            <person name="Wayne K.J."/>
            <person name="Tettelin H."/>
            <person name="Glass J.I."/>
            <person name="Rusch D."/>
            <person name="Podicherti R."/>
            <person name="Tsui H.-C.T."/>
            <person name="Winkler M.E."/>
        </authorList>
    </citation>
    <scope>NUCLEOTIDE SEQUENCE</scope>
</reference>
<evidence type="ECO:0000313" key="1">
    <source>
        <dbReference type="EMBL" id="SUZ47566.1"/>
    </source>
</evidence>
<dbReference type="GO" id="GO:0009055">
    <property type="term" value="F:electron transfer activity"/>
    <property type="evidence" value="ECO:0007669"/>
    <property type="project" value="InterPro"/>
</dbReference>
<dbReference type="Gene3D" id="1.10.760.10">
    <property type="entry name" value="Cytochrome c-like domain"/>
    <property type="match status" value="1"/>
</dbReference>
<dbReference type="SUPFAM" id="SSF46626">
    <property type="entry name" value="Cytochrome c"/>
    <property type="match status" value="1"/>
</dbReference>
<proteinExistence type="predicted"/>
<dbReference type="InterPro" id="IPR036909">
    <property type="entry name" value="Cyt_c-like_dom_sf"/>
</dbReference>
<evidence type="ECO:0008006" key="2">
    <source>
        <dbReference type="Google" id="ProtNLM"/>
    </source>
</evidence>
<name>A0A381MZ22_9ZZZZ</name>
<gene>
    <name evidence="1" type="ORF">METZ01_LOCUS420</name>
</gene>